<feature type="compositionally biased region" description="Polar residues" evidence="1">
    <location>
        <begin position="21"/>
        <end position="35"/>
    </location>
</feature>
<accession>A0ABD0L7T3</accession>
<dbReference type="Proteomes" id="UP001519460">
    <property type="component" value="Unassembled WGS sequence"/>
</dbReference>
<gene>
    <name evidence="2" type="ORF">BaRGS_00013630</name>
</gene>
<reference evidence="2 3" key="1">
    <citation type="journal article" date="2023" name="Sci. Data">
        <title>Genome assembly of the Korean intertidal mud-creeper Batillaria attramentaria.</title>
        <authorList>
            <person name="Patra A.K."/>
            <person name="Ho P.T."/>
            <person name="Jun S."/>
            <person name="Lee S.J."/>
            <person name="Kim Y."/>
            <person name="Won Y.J."/>
        </authorList>
    </citation>
    <scope>NUCLEOTIDE SEQUENCE [LARGE SCALE GENOMIC DNA]</scope>
    <source>
        <strain evidence="2">Wonlab-2016</strain>
    </source>
</reference>
<feature type="non-terminal residue" evidence="2">
    <location>
        <position position="71"/>
    </location>
</feature>
<feature type="non-terminal residue" evidence="2">
    <location>
        <position position="1"/>
    </location>
</feature>
<protein>
    <submittedName>
        <fullName evidence="2">Uncharacterized protein</fullName>
    </submittedName>
</protein>
<feature type="region of interest" description="Disordered" evidence="1">
    <location>
        <begin position="16"/>
        <end position="38"/>
    </location>
</feature>
<evidence type="ECO:0000313" key="3">
    <source>
        <dbReference type="Proteomes" id="UP001519460"/>
    </source>
</evidence>
<dbReference type="AlphaFoldDB" id="A0ABD0L7T3"/>
<evidence type="ECO:0000256" key="1">
    <source>
        <dbReference type="SAM" id="MobiDB-lite"/>
    </source>
</evidence>
<comment type="caution">
    <text evidence="2">The sequence shown here is derived from an EMBL/GenBank/DDBJ whole genome shotgun (WGS) entry which is preliminary data.</text>
</comment>
<proteinExistence type="predicted"/>
<organism evidence="2 3">
    <name type="scientific">Batillaria attramentaria</name>
    <dbReference type="NCBI Taxonomy" id="370345"/>
    <lineage>
        <taxon>Eukaryota</taxon>
        <taxon>Metazoa</taxon>
        <taxon>Spiralia</taxon>
        <taxon>Lophotrochozoa</taxon>
        <taxon>Mollusca</taxon>
        <taxon>Gastropoda</taxon>
        <taxon>Caenogastropoda</taxon>
        <taxon>Sorbeoconcha</taxon>
        <taxon>Cerithioidea</taxon>
        <taxon>Batillariidae</taxon>
        <taxon>Batillaria</taxon>
    </lineage>
</organism>
<name>A0ABD0L7T3_9CAEN</name>
<dbReference type="EMBL" id="JACVVK020000077">
    <property type="protein sequence ID" value="KAK7495220.1"/>
    <property type="molecule type" value="Genomic_DNA"/>
</dbReference>
<keyword evidence="3" id="KW-1185">Reference proteome</keyword>
<evidence type="ECO:0000313" key="2">
    <source>
        <dbReference type="EMBL" id="KAK7495220.1"/>
    </source>
</evidence>
<sequence length="71" mass="7913">NWIADARCYGRGFRSRLGAKSSPSEGHTQVSSESVGRSGLSVRALAKVRGECPGYQAQGFERAYRWFRFGR</sequence>